<dbReference type="Gene3D" id="3.40.50.11770">
    <property type="match status" value="1"/>
</dbReference>
<dbReference type="EMBL" id="RBXL01000001">
    <property type="protein sequence ID" value="RKT47118.1"/>
    <property type="molecule type" value="Genomic_DNA"/>
</dbReference>
<evidence type="ECO:0000256" key="1">
    <source>
        <dbReference type="PROSITE-ProRule" id="PRU00409"/>
    </source>
</evidence>
<dbReference type="RefSeq" id="WP_245969971.1">
    <property type="nucleotide sequence ID" value="NZ_RBXL01000001.1"/>
</dbReference>
<evidence type="ECO:0000259" key="2">
    <source>
        <dbReference type="PROSITE" id="PS50975"/>
    </source>
</evidence>
<dbReference type="Pfam" id="PF02655">
    <property type="entry name" value="ATP-grasp_3"/>
    <property type="match status" value="1"/>
</dbReference>
<dbReference type="InterPro" id="IPR003806">
    <property type="entry name" value="ATP-grasp_PylC-type"/>
</dbReference>
<keyword evidence="3" id="KW-0436">Ligase</keyword>
<organism evidence="3 4">
    <name type="scientific">Thiocapsa rosea</name>
    <dbReference type="NCBI Taxonomy" id="69360"/>
    <lineage>
        <taxon>Bacteria</taxon>
        <taxon>Pseudomonadati</taxon>
        <taxon>Pseudomonadota</taxon>
        <taxon>Gammaproteobacteria</taxon>
        <taxon>Chromatiales</taxon>
        <taxon>Chromatiaceae</taxon>
        <taxon>Thiocapsa</taxon>
    </lineage>
</organism>
<dbReference type="PROSITE" id="PS50975">
    <property type="entry name" value="ATP_GRASP"/>
    <property type="match status" value="1"/>
</dbReference>
<dbReference type="AlphaFoldDB" id="A0A495VGY3"/>
<dbReference type="Gene3D" id="3.30.470.20">
    <property type="entry name" value="ATP-grasp fold, B domain"/>
    <property type="match status" value="1"/>
</dbReference>
<keyword evidence="1" id="KW-0547">Nucleotide-binding</keyword>
<evidence type="ECO:0000313" key="3">
    <source>
        <dbReference type="EMBL" id="RKT47118.1"/>
    </source>
</evidence>
<dbReference type="GO" id="GO:0046872">
    <property type="term" value="F:metal ion binding"/>
    <property type="evidence" value="ECO:0007669"/>
    <property type="project" value="InterPro"/>
</dbReference>
<dbReference type="GO" id="GO:0016874">
    <property type="term" value="F:ligase activity"/>
    <property type="evidence" value="ECO:0007669"/>
    <property type="project" value="UniProtKB-KW"/>
</dbReference>
<keyword evidence="1" id="KW-0067">ATP-binding</keyword>
<evidence type="ECO:0000313" key="4">
    <source>
        <dbReference type="Proteomes" id="UP000274556"/>
    </source>
</evidence>
<keyword evidence="4" id="KW-1185">Reference proteome</keyword>
<dbReference type="GO" id="GO:0005524">
    <property type="term" value="F:ATP binding"/>
    <property type="evidence" value="ECO:0007669"/>
    <property type="project" value="UniProtKB-UniRule"/>
</dbReference>
<dbReference type="InterPro" id="IPR011761">
    <property type="entry name" value="ATP-grasp"/>
</dbReference>
<protein>
    <submittedName>
        <fullName evidence="3">Putative ATP-grasp superfamily ATP-dependent carboligase</fullName>
    </submittedName>
</protein>
<dbReference type="SUPFAM" id="SSF56059">
    <property type="entry name" value="Glutathione synthetase ATP-binding domain-like"/>
    <property type="match status" value="1"/>
</dbReference>
<comment type="caution">
    <text evidence="3">The sequence shown here is derived from an EMBL/GenBank/DDBJ whole genome shotgun (WGS) entry which is preliminary data.</text>
</comment>
<dbReference type="PIRSF" id="PIRSF016766">
    <property type="entry name" value="UCP016766_ATPgrasp"/>
    <property type="match status" value="1"/>
</dbReference>
<dbReference type="InterPro" id="IPR024710">
    <property type="entry name" value="MfnD"/>
</dbReference>
<dbReference type="Gene3D" id="2.30.36.100">
    <property type="match status" value="1"/>
</dbReference>
<sequence length="333" mass="35522">MRIFVFEYVTGGGMLDACPTSSLAREGDMMLQALLADLCMLGDVECLVTRDARLPVVPMPVDCRFVRSQARFPDVWAAALAESDAVWPVAPEHRRTLERVSAAILAAGKGLLNSSPAAVNIAASKLRTARLLESQGIAVVPTFGPGEVIPDIKGRWVLKPDDGAGCEGIRLYHDRDSLCRDWDSLADWRNQVAQPFIHGTSASLSFLAKAGEATLLSINRQRVAIMDDRLVLLGCVVNGLGAGDPRFRRLAEDVAAALPGLWGYVGLDLVITQDGLPVLEINPRLTSSYAGLSESLGLNTAGQVLELYVGGRPEEAIGAGRAVDVCLEYAGAA</sequence>
<dbReference type="InterPro" id="IPR040803">
    <property type="entry name" value="MfnD_preATP-grasp"/>
</dbReference>
<gene>
    <name evidence="3" type="ORF">BDD21_4673</name>
</gene>
<dbReference type="Proteomes" id="UP000274556">
    <property type="component" value="Unassembled WGS sequence"/>
</dbReference>
<feature type="domain" description="ATP-grasp" evidence="2">
    <location>
        <begin position="129"/>
        <end position="309"/>
    </location>
</feature>
<accession>A0A495VGY3</accession>
<dbReference type="Pfam" id="PF18301">
    <property type="entry name" value="preATP-grasp_3"/>
    <property type="match status" value="1"/>
</dbReference>
<proteinExistence type="predicted"/>
<name>A0A495VGY3_9GAMM</name>
<reference evidence="3 4" key="1">
    <citation type="submission" date="2018-10" db="EMBL/GenBank/DDBJ databases">
        <title>Genomic Encyclopedia of Archaeal and Bacterial Type Strains, Phase II (KMG-II): from individual species to whole genera.</title>
        <authorList>
            <person name="Goeker M."/>
        </authorList>
    </citation>
    <scope>NUCLEOTIDE SEQUENCE [LARGE SCALE GENOMIC DNA]</scope>
    <source>
        <strain evidence="3 4">DSM 235</strain>
    </source>
</reference>